<dbReference type="GO" id="GO:0003677">
    <property type="term" value="F:DNA binding"/>
    <property type="evidence" value="ECO:0007669"/>
    <property type="project" value="InterPro"/>
</dbReference>
<dbReference type="InterPro" id="IPR007159">
    <property type="entry name" value="SpoVT-AbrB_dom"/>
</dbReference>
<dbReference type="InterPro" id="IPR037914">
    <property type="entry name" value="SpoVT-AbrB_sf"/>
</dbReference>
<protein>
    <submittedName>
        <fullName evidence="2">SpoVT / AbrB-like protein</fullName>
    </submittedName>
</protein>
<sequence length="66" mass="6786">MSNVMTEAQSWTVKCQDPADGSGDVIIDMPPDLLATLGLSIGDVLTIEVIGGTIVLTPRPSDSATA</sequence>
<dbReference type="AlphaFoldDB" id="A0A7Z6U5R2"/>
<dbReference type="EMBL" id="RBQT01000099">
    <property type="protein sequence ID" value="RMP78202.1"/>
    <property type="molecule type" value="Genomic_DNA"/>
</dbReference>
<evidence type="ECO:0000259" key="1">
    <source>
        <dbReference type="Pfam" id="PF04014"/>
    </source>
</evidence>
<accession>A0A7Z6U5R2</accession>
<feature type="domain" description="SpoVT-AbrB" evidence="1">
    <location>
        <begin position="30"/>
        <end position="61"/>
    </location>
</feature>
<proteinExistence type="predicted"/>
<gene>
    <name evidence="2" type="ORF">ALQ15_02853</name>
</gene>
<comment type="caution">
    <text evidence="2">The sequence shown here is derived from an EMBL/GenBank/DDBJ whole genome shotgun (WGS) entry which is preliminary data.</text>
</comment>
<name>A0A7Z6U5R2_PSESF</name>
<dbReference type="Pfam" id="PF04014">
    <property type="entry name" value="MazE_antitoxin"/>
    <property type="match status" value="1"/>
</dbReference>
<dbReference type="Proteomes" id="UP000282289">
    <property type="component" value="Unassembled WGS sequence"/>
</dbReference>
<organism evidence="2 3">
    <name type="scientific">Pseudomonas syringae pv. actinidiae</name>
    <dbReference type="NCBI Taxonomy" id="103796"/>
    <lineage>
        <taxon>Bacteria</taxon>
        <taxon>Pseudomonadati</taxon>
        <taxon>Pseudomonadota</taxon>
        <taxon>Gammaproteobacteria</taxon>
        <taxon>Pseudomonadales</taxon>
        <taxon>Pseudomonadaceae</taxon>
        <taxon>Pseudomonas</taxon>
        <taxon>Pseudomonas syringae</taxon>
    </lineage>
</organism>
<evidence type="ECO:0000313" key="3">
    <source>
        <dbReference type="Proteomes" id="UP000282289"/>
    </source>
</evidence>
<dbReference type="SUPFAM" id="SSF89447">
    <property type="entry name" value="AbrB/MazE/MraZ-like"/>
    <property type="match status" value="1"/>
</dbReference>
<reference evidence="2 3" key="1">
    <citation type="submission" date="2018-08" db="EMBL/GenBank/DDBJ databases">
        <title>Recombination of ecologically and evolutionarily significant loci maintains genetic cohesion in the Pseudomonas syringae species complex.</title>
        <authorList>
            <person name="Dillon M."/>
            <person name="Thakur S."/>
            <person name="Almeida R.N.D."/>
            <person name="Weir B.S."/>
            <person name="Guttman D.S."/>
        </authorList>
    </citation>
    <scope>NUCLEOTIDE SEQUENCE [LARGE SCALE GENOMIC DNA]</scope>
    <source>
        <strain evidence="2 3">ICMP 19589</strain>
    </source>
</reference>
<evidence type="ECO:0000313" key="2">
    <source>
        <dbReference type="EMBL" id="RMP78202.1"/>
    </source>
</evidence>